<sequence length="112" mass="12441">MFAAFKMSHALIDCLFSNKCYGITIPRCPEIPGNGHTMSSALSLTDFLDGGVDDKYLEVKIKEPKRTNLQQGYGILPSCAFNITGSPKLVVFVKCTGDHLQVKKIFRENWIA</sequence>
<comment type="caution">
    <text evidence="1">The sequence shown here is derived from an EMBL/GenBank/DDBJ whole genome shotgun (WGS) entry which is preliminary data.</text>
</comment>
<organism evidence="1 2">
    <name type="scientific">Acropora cervicornis</name>
    <name type="common">Staghorn coral</name>
    <dbReference type="NCBI Taxonomy" id="6130"/>
    <lineage>
        <taxon>Eukaryota</taxon>
        <taxon>Metazoa</taxon>
        <taxon>Cnidaria</taxon>
        <taxon>Anthozoa</taxon>
        <taxon>Hexacorallia</taxon>
        <taxon>Scleractinia</taxon>
        <taxon>Astrocoeniina</taxon>
        <taxon>Acroporidae</taxon>
        <taxon>Acropora</taxon>
    </lineage>
</organism>
<proteinExistence type="predicted"/>
<dbReference type="EMBL" id="JARQWQ010000071">
    <property type="protein sequence ID" value="KAK2554216.1"/>
    <property type="molecule type" value="Genomic_DNA"/>
</dbReference>
<evidence type="ECO:0000313" key="1">
    <source>
        <dbReference type="EMBL" id="KAK2554216.1"/>
    </source>
</evidence>
<accession>A0AAD9Q3Y2</accession>
<evidence type="ECO:0000313" key="2">
    <source>
        <dbReference type="Proteomes" id="UP001249851"/>
    </source>
</evidence>
<reference evidence="1" key="2">
    <citation type="journal article" date="2023" name="Science">
        <title>Genomic signatures of disease resistance in endangered staghorn corals.</title>
        <authorList>
            <person name="Vollmer S.V."/>
            <person name="Selwyn J.D."/>
            <person name="Despard B.A."/>
            <person name="Roesel C.L."/>
        </authorList>
    </citation>
    <scope>NUCLEOTIDE SEQUENCE</scope>
    <source>
        <strain evidence="1">K2</strain>
    </source>
</reference>
<dbReference type="AlphaFoldDB" id="A0AAD9Q3Y2"/>
<reference evidence="1" key="1">
    <citation type="journal article" date="2023" name="G3 (Bethesda)">
        <title>Whole genome assembly and annotation of the endangered Caribbean coral Acropora cervicornis.</title>
        <authorList>
            <person name="Selwyn J.D."/>
            <person name="Vollmer S.V."/>
        </authorList>
    </citation>
    <scope>NUCLEOTIDE SEQUENCE</scope>
    <source>
        <strain evidence="1">K2</strain>
    </source>
</reference>
<name>A0AAD9Q3Y2_ACRCE</name>
<dbReference type="Proteomes" id="UP001249851">
    <property type="component" value="Unassembled WGS sequence"/>
</dbReference>
<gene>
    <name evidence="1" type="ORF">P5673_024213</name>
</gene>
<protein>
    <submittedName>
        <fullName evidence="1">Uncharacterized protein</fullName>
    </submittedName>
</protein>
<keyword evidence="2" id="KW-1185">Reference proteome</keyword>